<dbReference type="PANTHER" id="PTHR43649">
    <property type="entry name" value="ARABINOSE-BINDING PROTEIN-RELATED"/>
    <property type="match status" value="1"/>
</dbReference>
<dbReference type="Gene3D" id="3.40.190.10">
    <property type="entry name" value="Periplasmic binding protein-like II"/>
    <property type="match status" value="1"/>
</dbReference>
<dbReference type="EMBL" id="BMPT01000013">
    <property type="protein sequence ID" value="GGM33182.1"/>
    <property type="molecule type" value="Genomic_DNA"/>
</dbReference>
<protein>
    <submittedName>
        <fullName evidence="2">Sugar ABC transporter substrate-binding protein</fullName>
    </submittedName>
</protein>
<dbReference type="PANTHER" id="PTHR43649:SF14">
    <property type="entry name" value="BLR3389 PROTEIN"/>
    <property type="match status" value="1"/>
</dbReference>
<organism evidence="2 3">
    <name type="scientific">Promicromonospora citrea</name>
    <dbReference type="NCBI Taxonomy" id="43677"/>
    <lineage>
        <taxon>Bacteria</taxon>
        <taxon>Bacillati</taxon>
        <taxon>Actinomycetota</taxon>
        <taxon>Actinomycetes</taxon>
        <taxon>Micrococcales</taxon>
        <taxon>Promicromonosporaceae</taxon>
        <taxon>Promicromonospora</taxon>
    </lineage>
</organism>
<dbReference type="InterPro" id="IPR006059">
    <property type="entry name" value="SBP"/>
</dbReference>
<dbReference type="RefSeq" id="WP_171104456.1">
    <property type="nucleotide sequence ID" value="NZ_BMPT01000013.1"/>
</dbReference>
<dbReference type="Pfam" id="PF01547">
    <property type="entry name" value="SBP_bac_1"/>
    <property type="match status" value="1"/>
</dbReference>
<dbReference type="Proteomes" id="UP000655589">
    <property type="component" value="Unassembled WGS sequence"/>
</dbReference>
<evidence type="ECO:0000256" key="1">
    <source>
        <dbReference type="SAM" id="SignalP"/>
    </source>
</evidence>
<reference evidence="2" key="2">
    <citation type="submission" date="2020-09" db="EMBL/GenBank/DDBJ databases">
        <authorList>
            <person name="Sun Q."/>
            <person name="Ohkuma M."/>
        </authorList>
    </citation>
    <scope>NUCLEOTIDE SEQUENCE</scope>
    <source>
        <strain evidence="2">JCM 3051</strain>
    </source>
</reference>
<comment type="caution">
    <text evidence="2">The sequence shown here is derived from an EMBL/GenBank/DDBJ whole genome shotgun (WGS) entry which is preliminary data.</text>
</comment>
<dbReference type="SUPFAM" id="SSF53850">
    <property type="entry name" value="Periplasmic binding protein-like II"/>
    <property type="match status" value="1"/>
</dbReference>
<dbReference type="InterPro" id="IPR050490">
    <property type="entry name" value="Bact_solute-bd_prot1"/>
</dbReference>
<feature type="signal peptide" evidence="1">
    <location>
        <begin position="1"/>
        <end position="26"/>
    </location>
</feature>
<keyword evidence="1" id="KW-0732">Signal</keyword>
<accession>A0A8H9L5W1</accession>
<keyword evidence="3" id="KW-1185">Reference proteome</keyword>
<dbReference type="CDD" id="cd13585">
    <property type="entry name" value="PBP2_TMBP_like"/>
    <property type="match status" value="1"/>
</dbReference>
<dbReference type="AlphaFoldDB" id="A0A8H9L5W1"/>
<evidence type="ECO:0000313" key="3">
    <source>
        <dbReference type="Proteomes" id="UP000655589"/>
    </source>
</evidence>
<sequence length="446" mass="47502">MTITRTGRVAAGALTALLAVSLTACSGGGGDGGGGEGATADEIEAALQEGGSLTYWTWTPQAEKQIEEFEKAYPDVDVTLVDTVGAGESNTKLQNAIAAGKGVPDVVQIEYQSIPQFQLPGQLVDLTQYGFDELESLYTPSTWGAVSQNGGIWGLPQDSGPMAFFYNQEVFDDVGVEVPTTWDEYIEVARAVKQDDPDRCLANDSGDPGFTTSMIWQAGGTPFQNDGESVTIDLADEGTTRFAEMYQPLIDDELLCRLPGWSDEWYAALNDGTIASVALGAWMPGILEDGVPDGAGKWRVAPMPTYDGTPTNAENGGSTESIPGAAENKLLAAGFLKWLNASDESIQAFMETGGFPATVEHLGSEEFLGYESEYFGGQKINEVLAGGAADVNEGWQYLPWQSYANSVFADTVGQAWLDRSSLLDGLAAWQEENVAYGTDQGFTVNG</sequence>
<reference evidence="2" key="1">
    <citation type="journal article" date="2014" name="Int. J. Syst. Evol. Microbiol.">
        <title>Complete genome sequence of Corynebacterium casei LMG S-19264T (=DSM 44701T), isolated from a smear-ripened cheese.</title>
        <authorList>
            <consortium name="US DOE Joint Genome Institute (JGI-PGF)"/>
            <person name="Walter F."/>
            <person name="Albersmeier A."/>
            <person name="Kalinowski J."/>
            <person name="Ruckert C."/>
        </authorList>
    </citation>
    <scope>NUCLEOTIDE SEQUENCE</scope>
    <source>
        <strain evidence="2">JCM 3051</strain>
    </source>
</reference>
<dbReference type="PROSITE" id="PS51257">
    <property type="entry name" value="PROKAR_LIPOPROTEIN"/>
    <property type="match status" value="1"/>
</dbReference>
<evidence type="ECO:0000313" key="2">
    <source>
        <dbReference type="EMBL" id="GGM33182.1"/>
    </source>
</evidence>
<proteinExistence type="predicted"/>
<gene>
    <name evidence="2" type="ORF">GCM10010102_30840</name>
</gene>
<feature type="chain" id="PRO_5034287320" evidence="1">
    <location>
        <begin position="27"/>
        <end position="446"/>
    </location>
</feature>
<name>A0A8H9L5W1_9MICO</name>